<dbReference type="InterPro" id="IPR036625">
    <property type="entry name" value="E3-bd_dom_sf"/>
</dbReference>
<reference evidence="10" key="1">
    <citation type="submission" date="2018-05" db="EMBL/GenBank/DDBJ databases">
        <authorList>
            <person name="Lanie J.A."/>
            <person name="Ng W.-L."/>
            <person name="Kazmierczak K.M."/>
            <person name="Andrzejewski T.M."/>
            <person name="Davidsen T.M."/>
            <person name="Wayne K.J."/>
            <person name="Tettelin H."/>
            <person name="Glass J.I."/>
            <person name="Rusch D."/>
            <person name="Podicherti R."/>
            <person name="Tsui H.-C.T."/>
            <person name="Winkler M.E."/>
        </authorList>
    </citation>
    <scope>NUCLEOTIDE SEQUENCE</scope>
</reference>
<evidence type="ECO:0000259" key="9">
    <source>
        <dbReference type="PROSITE" id="PS51826"/>
    </source>
</evidence>
<dbReference type="InterPro" id="IPR050743">
    <property type="entry name" value="2-oxoacid_DH_E2_comp"/>
</dbReference>
<dbReference type="PROSITE" id="PS51826">
    <property type="entry name" value="PSBD"/>
    <property type="match status" value="1"/>
</dbReference>
<dbReference type="GO" id="GO:0004742">
    <property type="term" value="F:dihydrolipoyllysine-residue acetyltransferase activity"/>
    <property type="evidence" value="ECO:0007669"/>
    <property type="project" value="UniProtKB-EC"/>
</dbReference>
<evidence type="ECO:0000313" key="10">
    <source>
        <dbReference type="EMBL" id="SUZ80460.1"/>
    </source>
</evidence>
<dbReference type="Gene3D" id="4.10.320.10">
    <property type="entry name" value="E3-binding domain"/>
    <property type="match status" value="1"/>
</dbReference>
<dbReference type="Pfam" id="PF00364">
    <property type="entry name" value="Biotin_lipoyl"/>
    <property type="match status" value="1"/>
</dbReference>
<evidence type="ECO:0000256" key="4">
    <source>
        <dbReference type="ARBA" id="ARBA00022679"/>
    </source>
</evidence>
<accession>A0A381QN49</accession>
<dbReference type="InterPro" id="IPR000089">
    <property type="entry name" value="Biotin_lipoyl"/>
</dbReference>
<feature type="domain" description="Lipoyl-binding" evidence="8">
    <location>
        <begin position="1"/>
        <end position="39"/>
    </location>
</feature>
<feature type="compositionally biased region" description="Basic and acidic residues" evidence="7">
    <location>
        <begin position="40"/>
        <end position="70"/>
    </location>
</feature>
<dbReference type="Pfam" id="PF02817">
    <property type="entry name" value="E3_binding"/>
    <property type="match status" value="1"/>
</dbReference>
<dbReference type="Pfam" id="PF00198">
    <property type="entry name" value="2-oxoacid_dh"/>
    <property type="match status" value="1"/>
</dbReference>
<keyword evidence="4" id="KW-0808">Transferase</keyword>
<feature type="domain" description="Peripheral subunit-binding (PSBD)" evidence="9">
    <location>
        <begin position="96"/>
        <end position="133"/>
    </location>
</feature>
<comment type="similarity">
    <text evidence="2">Belongs to the 2-oxoacid dehydrogenase family.</text>
</comment>
<dbReference type="SUPFAM" id="SSF51230">
    <property type="entry name" value="Single hybrid motif"/>
    <property type="match status" value="1"/>
</dbReference>
<dbReference type="Gene3D" id="2.40.50.100">
    <property type="match status" value="1"/>
</dbReference>
<dbReference type="PROSITE" id="PS50968">
    <property type="entry name" value="BIOTINYL_LIPOYL"/>
    <property type="match status" value="1"/>
</dbReference>
<evidence type="ECO:0000259" key="8">
    <source>
        <dbReference type="PROSITE" id="PS50968"/>
    </source>
</evidence>
<dbReference type="InterPro" id="IPR004167">
    <property type="entry name" value="PSBD"/>
</dbReference>
<dbReference type="EC" id="2.3.1.12" evidence="3"/>
<dbReference type="InterPro" id="IPR001078">
    <property type="entry name" value="2-oxoacid_DH_actylTfrase"/>
</dbReference>
<dbReference type="PANTHER" id="PTHR43178:SF2">
    <property type="entry name" value="DIHYDROLIPOYLLYSINE-RESIDUE ACETYLTRANSFERASE COMPONENT OF PYRUVATE DEHYDROGENASE COMPLEX"/>
    <property type="match status" value="1"/>
</dbReference>
<organism evidence="10">
    <name type="scientific">marine metagenome</name>
    <dbReference type="NCBI Taxonomy" id="408172"/>
    <lineage>
        <taxon>unclassified sequences</taxon>
        <taxon>metagenomes</taxon>
        <taxon>ecological metagenomes</taxon>
    </lineage>
</organism>
<evidence type="ECO:0000256" key="5">
    <source>
        <dbReference type="ARBA" id="ARBA00022823"/>
    </source>
</evidence>
<dbReference type="SUPFAM" id="SSF52777">
    <property type="entry name" value="CoA-dependent acyltransferases"/>
    <property type="match status" value="1"/>
</dbReference>
<dbReference type="Gene3D" id="3.30.559.10">
    <property type="entry name" value="Chloramphenicol acetyltransferase-like domain"/>
    <property type="match status" value="1"/>
</dbReference>
<evidence type="ECO:0000256" key="2">
    <source>
        <dbReference type="ARBA" id="ARBA00007317"/>
    </source>
</evidence>
<dbReference type="CDD" id="cd06849">
    <property type="entry name" value="lipoyl_domain"/>
    <property type="match status" value="1"/>
</dbReference>
<dbReference type="InterPro" id="IPR011053">
    <property type="entry name" value="Single_hybrid_motif"/>
</dbReference>
<dbReference type="InterPro" id="IPR023213">
    <property type="entry name" value="CAT-like_dom_sf"/>
</dbReference>
<dbReference type="GO" id="GO:0031405">
    <property type="term" value="F:lipoic acid binding"/>
    <property type="evidence" value="ECO:0007669"/>
    <property type="project" value="TreeGrafter"/>
</dbReference>
<feature type="region of interest" description="Disordered" evidence="7">
    <location>
        <begin position="40"/>
        <end position="82"/>
    </location>
</feature>
<evidence type="ECO:0000256" key="1">
    <source>
        <dbReference type="ARBA" id="ARBA00001938"/>
    </source>
</evidence>
<dbReference type="FunFam" id="3.30.559.10:FF:000004">
    <property type="entry name" value="Acetyltransferase component of pyruvate dehydrogenase complex"/>
    <property type="match status" value="1"/>
</dbReference>
<protein>
    <recommendedName>
        <fullName evidence="3">dihydrolipoyllysine-residue acetyltransferase</fullName>
        <ecNumber evidence="3">2.3.1.12</ecNumber>
    </recommendedName>
</protein>
<dbReference type="AlphaFoldDB" id="A0A381QN49"/>
<dbReference type="EMBL" id="UINC01001427">
    <property type="protein sequence ID" value="SUZ80460.1"/>
    <property type="molecule type" value="Genomic_DNA"/>
</dbReference>
<proteinExistence type="inferred from homology"/>
<name>A0A381QN49_9ZZZZ</name>
<comment type="cofactor">
    <cofactor evidence="1">
        <name>(R)-lipoate</name>
        <dbReference type="ChEBI" id="CHEBI:83088"/>
    </cofactor>
</comment>
<dbReference type="GO" id="GO:0006086">
    <property type="term" value="P:pyruvate decarboxylation to acetyl-CoA"/>
    <property type="evidence" value="ECO:0007669"/>
    <property type="project" value="TreeGrafter"/>
</dbReference>
<dbReference type="GO" id="GO:0005737">
    <property type="term" value="C:cytoplasm"/>
    <property type="evidence" value="ECO:0007669"/>
    <property type="project" value="TreeGrafter"/>
</dbReference>
<evidence type="ECO:0000256" key="7">
    <source>
        <dbReference type="SAM" id="MobiDB-lite"/>
    </source>
</evidence>
<gene>
    <name evidence="10" type="ORF">METZ01_LOCUS33314</name>
</gene>
<sequence length="393" mass="43579">METDKASMDVPSPVDGKIEKMNVKVGDKVSSNIVIGKIRSDKKESISESEEENLKKPESVEKPAIKKTEEISPIPSYKTTSRNLPSIDEKNFSGAHASPSVRKLARELGVNLIQVVGTGVKNRILHDDIKNFVKAIMFGSTTISNPLLPKIPIIDFTKYGETEIQKLTKIQKISGKRLHASWINLPHVTQYDLADITGLEKERQRLKKLNKTKDINLTPLAFIIKACVNSLKEFPKVNSSLSEDEASIILKNYWNIAFATDTENGLMVPVMFDADKKDIFEIAKELGTLSKIARENKLDAKQLQGGTFTISSLGSIGGTVFSPIINAPEVAILGISKSSVQPIWNGKKFEPRLMLPLSLSYDHRVIDGAYAVRFTTFLSQQLSNVKQLLETKS</sequence>
<dbReference type="PANTHER" id="PTHR43178">
    <property type="entry name" value="DIHYDROLIPOAMIDE ACETYLTRANSFERASE COMPONENT OF PYRUVATE DEHYDROGENASE COMPLEX"/>
    <property type="match status" value="1"/>
</dbReference>
<evidence type="ECO:0000256" key="6">
    <source>
        <dbReference type="ARBA" id="ARBA00023315"/>
    </source>
</evidence>
<keyword evidence="5" id="KW-0450">Lipoyl</keyword>
<keyword evidence="6" id="KW-0012">Acyltransferase</keyword>
<dbReference type="SUPFAM" id="SSF47005">
    <property type="entry name" value="Peripheral subunit-binding domain of 2-oxo acid dehydrogenase complex"/>
    <property type="match status" value="1"/>
</dbReference>
<evidence type="ECO:0000256" key="3">
    <source>
        <dbReference type="ARBA" id="ARBA00013114"/>
    </source>
</evidence>